<name>A0AAN9UWW4_9PEZI</name>
<dbReference type="GO" id="GO:0016616">
    <property type="term" value="F:oxidoreductase activity, acting on the CH-OH group of donors, NAD or NADP as acceptor"/>
    <property type="evidence" value="ECO:0007669"/>
    <property type="project" value="TreeGrafter"/>
</dbReference>
<dbReference type="GO" id="GO:0006633">
    <property type="term" value="P:fatty acid biosynthetic process"/>
    <property type="evidence" value="ECO:0007669"/>
    <property type="project" value="TreeGrafter"/>
</dbReference>
<proteinExistence type="inferred from homology"/>
<dbReference type="Proteomes" id="UP001320420">
    <property type="component" value="Unassembled WGS sequence"/>
</dbReference>
<dbReference type="Pfam" id="PF00106">
    <property type="entry name" value="adh_short"/>
    <property type="match status" value="2"/>
</dbReference>
<dbReference type="PANTHER" id="PTHR42760">
    <property type="entry name" value="SHORT-CHAIN DEHYDROGENASES/REDUCTASES FAMILY MEMBER"/>
    <property type="match status" value="1"/>
</dbReference>
<reference evidence="6 7" key="1">
    <citation type="submission" date="2024-02" db="EMBL/GenBank/DDBJ databases">
        <title>De novo assembly and annotation of 12 fungi associated with fruit tree decline syndrome in Ontario, Canada.</title>
        <authorList>
            <person name="Sulman M."/>
            <person name="Ellouze W."/>
            <person name="Ilyukhin E."/>
        </authorList>
    </citation>
    <scope>NUCLEOTIDE SEQUENCE [LARGE SCALE GENOMIC DNA]</scope>
    <source>
        <strain evidence="6 7">M11/M66-122</strain>
    </source>
</reference>
<organism evidence="6 7">
    <name type="scientific">Diatrype stigma</name>
    <dbReference type="NCBI Taxonomy" id="117547"/>
    <lineage>
        <taxon>Eukaryota</taxon>
        <taxon>Fungi</taxon>
        <taxon>Dikarya</taxon>
        <taxon>Ascomycota</taxon>
        <taxon>Pezizomycotina</taxon>
        <taxon>Sordariomycetes</taxon>
        <taxon>Xylariomycetidae</taxon>
        <taxon>Xylariales</taxon>
        <taxon>Diatrypaceae</taxon>
        <taxon>Diatrype</taxon>
    </lineage>
</organism>
<dbReference type="AlphaFoldDB" id="A0AAN9UWW4"/>
<dbReference type="InterPro" id="IPR020904">
    <property type="entry name" value="Sc_DH/Rdtase_CS"/>
</dbReference>
<keyword evidence="3" id="KW-0560">Oxidoreductase</keyword>
<dbReference type="EMBL" id="JAKJXP020000015">
    <property type="protein sequence ID" value="KAK7755041.1"/>
    <property type="molecule type" value="Genomic_DNA"/>
</dbReference>
<keyword evidence="7" id="KW-1185">Reference proteome</keyword>
<evidence type="ECO:0000256" key="2">
    <source>
        <dbReference type="ARBA" id="ARBA00022857"/>
    </source>
</evidence>
<dbReference type="InterPro" id="IPR002347">
    <property type="entry name" value="SDR_fam"/>
</dbReference>
<evidence type="ECO:0000256" key="1">
    <source>
        <dbReference type="ARBA" id="ARBA00006484"/>
    </source>
</evidence>
<dbReference type="PRINTS" id="PR00081">
    <property type="entry name" value="GDHRDH"/>
</dbReference>
<dbReference type="Gene3D" id="3.40.50.720">
    <property type="entry name" value="NAD(P)-binding Rossmann-like Domain"/>
    <property type="match status" value="1"/>
</dbReference>
<evidence type="ECO:0000256" key="4">
    <source>
        <dbReference type="RuleBase" id="RU000363"/>
    </source>
</evidence>
<sequence length="255" mass="26383">MYHTPRLIGKRCLITGGSRGIGLAIADLFAAHGASCTLVGRDQAALDRAVAGLKSRATPAPAPAPGSEEGSSPPPPSPPPQSPSKLHSTIAMDVSNPGMWGDLASRMRNEKVDVLVNAAGVTQGSLLYRTTTSDIRQVLDTNLLGTTLGCRALIPKMTKQRGGCIINVASLLATHGGRGASVYAASKAGIVGLTRSLAWEVGRFGIRANVLLPGYIDTDMTKGLVEEVADAALFLAENTYAHNCVLNIDGGLSGT</sequence>
<dbReference type="GO" id="GO:0048038">
    <property type="term" value="F:quinone binding"/>
    <property type="evidence" value="ECO:0007669"/>
    <property type="project" value="TreeGrafter"/>
</dbReference>
<keyword evidence="2" id="KW-0521">NADP</keyword>
<dbReference type="PANTHER" id="PTHR42760:SF133">
    <property type="entry name" value="3-OXOACYL-[ACYL-CARRIER-PROTEIN] REDUCTASE"/>
    <property type="match status" value="1"/>
</dbReference>
<feature type="compositionally biased region" description="Pro residues" evidence="5">
    <location>
        <begin position="72"/>
        <end position="82"/>
    </location>
</feature>
<accession>A0AAN9UWW4</accession>
<gene>
    <name evidence="6" type="ORF">SLS62_002856</name>
</gene>
<evidence type="ECO:0000313" key="7">
    <source>
        <dbReference type="Proteomes" id="UP001320420"/>
    </source>
</evidence>
<comment type="caution">
    <text evidence="6">The sequence shown here is derived from an EMBL/GenBank/DDBJ whole genome shotgun (WGS) entry which is preliminary data.</text>
</comment>
<evidence type="ECO:0000256" key="5">
    <source>
        <dbReference type="SAM" id="MobiDB-lite"/>
    </source>
</evidence>
<evidence type="ECO:0000256" key="3">
    <source>
        <dbReference type="ARBA" id="ARBA00023002"/>
    </source>
</evidence>
<dbReference type="PROSITE" id="PS00061">
    <property type="entry name" value="ADH_SHORT"/>
    <property type="match status" value="1"/>
</dbReference>
<dbReference type="SUPFAM" id="SSF51735">
    <property type="entry name" value="NAD(P)-binding Rossmann-fold domains"/>
    <property type="match status" value="1"/>
</dbReference>
<feature type="region of interest" description="Disordered" evidence="5">
    <location>
        <begin position="55"/>
        <end position="87"/>
    </location>
</feature>
<protein>
    <submittedName>
        <fullName evidence="6">Uncharacterized protein</fullName>
    </submittedName>
</protein>
<evidence type="ECO:0000313" key="6">
    <source>
        <dbReference type="EMBL" id="KAK7755041.1"/>
    </source>
</evidence>
<dbReference type="PRINTS" id="PR00080">
    <property type="entry name" value="SDRFAMILY"/>
</dbReference>
<dbReference type="InterPro" id="IPR036291">
    <property type="entry name" value="NAD(P)-bd_dom_sf"/>
</dbReference>
<comment type="similarity">
    <text evidence="1 4">Belongs to the short-chain dehydrogenases/reductases (SDR) family.</text>
</comment>